<evidence type="ECO:0000259" key="2">
    <source>
        <dbReference type="Pfam" id="PF00078"/>
    </source>
</evidence>
<feature type="domain" description="Reverse transcriptase" evidence="2">
    <location>
        <begin position="35"/>
        <end position="200"/>
    </location>
</feature>
<dbReference type="PANTHER" id="PTHR31635:SF196">
    <property type="entry name" value="REVERSE TRANSCRIPTASE DOMAIN-CONTAINING PROTEIN-RELATED"/>
    <property type="match status" value="1"/>
</dbReference>
<dbReference type="CDD" id="cd01650">
    <property type="entry name" value="RT_nLTR_like"/>
    <property type="match status" value="1"/>
</dbReference>
<proteinExistence type="predicted"/>
<feature type="signal peptide" evidence="1">
    <location>
        <begin position="1"/>
        <end position="21"/>
    </location>
</feature>
<dbReference type="GeneTree" id="ENSGT00940000163630"/>
<name>A0A8C5WGE5_9ANUR</name>
<dbReference type="Ensembl" id="ENSLLET00000037641.1">
    <property type="protein sequence ID" value="ENSLLEP00000036241.1"/>
    <property type="gene ID" value="ENSLLEG00000022968.1"/>
</dbReference>
<protein>
    <recommendedName>
        <fullName evidence="2">Reverse transcriptase domain-containing protein</fullName>
    </recommendedName>
</protein>
<evidence type="ECO:0000256" key="1">
    <source>
        <dbReference type="SAM" id="SignalP"/>
    </source>
</evidence>
<dbReference type="AlphaFoldDB" id="A0A8C5WGE5"/>
<dbReference type="OrthoDB" id="416119at2759"/>
<keyword evidence="4" id="KW-1185">Reference proteome</keyword>
<sequence>MAAVLRLHLTALFNAFMRGEAVPSLEMLNARIVVIPKEGKDHTLCANYRPISLINVDVKIFAKLLASRLGACLPALIHVDQVGFIPGREAPDNIRCTMDILQVATTGEQGAFLLSLDAEKAFDREAWPYMWEVLRRVGMGSHFLLGVRALYLAPVARVDTGGCTSDHFEIRNGTRQGCPLYLLLFALSIEPLTNYIRHQEDIRGVEVVGESYKINVRTYYTYRGQSTTFIWGGKRSRLPRSGTYLARAAGGLGAPHLTYYRAAQLAILSLVNLPVKQTRWVQLEGAMGDGCPMDMVMWLPCLHSETAHPSPAFRHSMTLWWKYRYRDGLSTPHTGLTPLFWNPEFPEGLRLRRFGWWRERGLTEVRHLTLVGKAATLAYLRESRDLSPGETFRASQLLHYVQSFQ</sequence>
<accession>A0A8C5WGE5</accession>
<dbReference type="Proteomes" id="UP000694569">
    <property type="component" value="Unplaced"/>
</dbReference>
<dbReference type="InterPro" id="IPR000477">
    <property type="entry name" value="RT_dom"/>
</dbReference>
<organism evidence="3 4">
    <name type="scientific">Leptobrachium leishanense</name>
    <name type="common">Leishan spiny toad</name>
    <dbReference type="NCBI Taxonomy" id="445787"/>
    <lineage>
        <taxon>Eukaryota</taxon>
        <taxon>Metazoa</taxon>
        <taxon>Chordata</taxon>
        <taxon>Craniata</taxon>
        <taxon>Vertebrata</taxon>
        <taxon>Euteleostomi</taxon>
        <taxon>Amphibia</taxon>
        <taxon>Batrachia</taxon>
        <taxon>Anura</taxon>
        <taxon>Pelobatoidea</taxon>
        <taxon>Megophryidae</taxon>
        <taxon>Leptobrachium</taxon>
    </lineage>
</organism>
<reference evidence="3" key="2">
    <citation type="submission" date="2025-09" db="UniProtKB">
        <authorList>
            <consortium name="Ensembl"/>
        </authorList>
    </citation>
    <scope>IDENTIFICATION</scope>
</reference>
<dbReference type="Pfam" id="PF00078">
    <property type="entry name" value="RVT_1"/>
    <property type="match status" value="1"/>
</dbReference>
<reference evidence="3" key="1">
    <citation type="submission" date="2025-08" db="UniProtKB">
        <authorList>
            <consortium name="Ensembl"/>
        </authorList>
    </citation>
    <scope>IDENTIFICATION</scope>
</reference>
<feature type="chain" id="PRO_5034299992" description="Reverse transcriptase domain-containing protein" evidence="1">
    <location>
        <begin position="22"/>
        <end position="405"/>
    </location>
</feature>
<evidence type="ECO:0000313" key="4">
    <source>
        <dbReference type="Proteomes" id="UP000694569"/>
    </source>
</evidence>
<keyword evidence="1" id="KW-0732">Signal</keyword>
<dbReference type="PANTHER" id="PTHR31635">
    <property type="entry name" value="REVERSE TRANSCRIPTASE DOMAIN-CONTAINING PROTEIN-RELATED"/>
    <property type="match status" value="1"/>
</dbReference>
<evidence type="ECO:0000313" key="3">
    <source>
        <dbReference type="Ensembl" id="ENSLLEP00000036241.1"/>
    </source>
</evidence>